<dbReference type="GO" id="GO:0004715">
    <property type="term" value="F:non-membrane spanning protein tyrosine kinase activity"/>
    <property type="evidence" value="ECO:0007669"/>
    <property type="project" value="UniProtKB-EC"/>
</dbReference>
<evidence type="ECO:0000256" key="9">
    <source>
        <dbReference type="SAM" id="MobiDB-lite"/>
    </source>
</evidence>
<evidence type="ECO:0000259" key="10">
    <source>
        <dbReference type="Pfam" id="PF13614"/>
    </source>
</evidence>
<keyword evidence="4" id="KW-0547">Nucleotide-binding</keyword>
<organism evidence="11 12">
    <name type="scientific">Raineyella fluvialis</name>
    <dbReference type="NCBI Taxonomy" id="2662261"/>
    <lineage>
        <taxon>Bacteria</taxon>
        <taxon>Bacillati</taxon>
        <taxon>Actinomycetota</taxon>
        <taxon>Actinomycetes</taxon>
        <taxon>Propionibacteriales</taxon>
        <taxon>Propionibacteriaceae</taxon>
        <taxon>Raineyella</taxon>
    </lineage>
</organism>
<dbReference type="NCBIfam" id="TIGR01007">
    <property type="entry name" value="eps_fam"/>
    <property type="match status" value="1"/>
</dbReference>
<evidence type="ECO:0000256" key="3">
    <source>
        <dbReference type="ARBA" id="ARBA00022679"/>
    </source>
</evidence>
<evidence type="ECO:0000256" key="5">
    <source>
        <dbReference type="ARBA" id="ARBA00022777"/>
    </source>
</evidence>
<evidence type="ECO:0000256" key="2">
    <source>
        <dbReference type="ARBA" id="ARBA00011903"/>
    </source>
</evidence>
<gene>
    <name evidence="11" type="ORF">Rai3103_06670</name>
</gene>
<dbReference type="PANTHER" id="PTHR32309">
    <property type="entry name" value="TYROSINE-PROTEIN KINASE"/>
    <property type="match status" value="1"/>
</dbReference>
<evidence type="ECO:0000256" key="4">
    <source>
        <dbReference type="ARBA" id="ARBA00022741"/>
    </source>
</evidence>
<dbReference type="AlphaFoldDB" id="A0A5Q2F9A3"/>
<keyword evidence="3 11" id="KW-0808">Transferase</keyword>
<accession>A0A5Q2F9A3</accession>
<dbReference type="PANTHER" id="PTHR32309:SF13">
    <property type="entry name" value="FERRIC ENTEROBACTIN TRANSPORT PROTEIN FEPE"/>
    <property type="match status" value="1"/>
</dbReference>
<proteinExistence type="inferred from homology"/>
<feature type="domain" description="AAA" evidence="10">
    <location>
        <begin position="82"/>
        <end position="198"/>
    </location>
</feature>
<keyword evidence="7" id="KW-0829">Tyrosine-protein kinase</keyword>
<dbReference type="SUPFAM" id="SSF52540">
    <property type="entry name" value="P-loop containing nucleoside triphosphate hydrolases"/>
    <property type="match status" value="1"/>
</dbReference>
<dbReference type="InterPro" id="IPR005702">
    <property type="entry name" value="Wzc-like_C"/>
</dbReference>
<evidence type="ECO:0000313" key="12">
    <source>
        <dbReference type="Proteomes" id="UP000386847"/>
    </source>
</evidence>
<keyword evidence="5 11" id="KW-0418">Kinase</keyword>
<dbReference type="EMBL" id="CP045725">
    <property type="protein sequence ID" value="QGF23399.1"/>
    <property type="molecule type" value="Genomic_DNA"/>
</dbReference>
<sequence>MLRNSLDTRVRTASDVAQLTDSPLVGRIGYDAASERGLTLISDAITSPRAEAFRRLRTNLQYLGRGQGGNSFVITSSVPDEGKTSTAINTALVLADAGLRVLLIDADMRRPRVGQSLRLEDAAGLSTILIGRASLREVVQVAGMGTLQVLTSGPVPPNPAELLGSISMVRLLECATHEYDAVVIDAPPLLPVTDAAILSGMTTGALLVVGSGEVRAPQLAAALESLESVEGRLLGIVLNKLRGKDVGYSAYRNRSGQGPEPRRVARRAAGEEPADRQRVIA</sequence>
<evidence type="ECO:0000313" key="11">
    <source>
        <dbReference type="EMBL" id="QGF23399.1"/>
    </source>
</evidence>
<dbReference type="Gene3D" id="3.40.50.300">
    <property type="entry name" value="P-loop containing nucleotide triphosphate hydrolases"/>
    <property type="match status" value="1"/>
</dbReference>
<evidence type="ECO:0000256" key="1">
    <source>
        <dbReference type="ARBA" id="ARBA00007316"/>
    </source>
</evidence>
<dbReference type="KEGG" id="rain:Rai3103_06670"/>
<dbReference type="InterPro" id="IPR050445">
    <property type="entry name" value="Bact_polysacc_biosynth/exp"/>
</dbReference>
<reference evidence="11 12" key="1">
    <citation type="submission" date="2019-10" db="EMBL/GenBank/DDBJ databases">
        <title>Genomic analysis of Raineyella sp. CBA3103.</title>
        <authorList>
            <person name="Roh S.W."/>
        </authorList>
    </citation>
    <scope>NUCLEOTIDE SEQUENCE [LARGE SCALE GENOMIC DNA]</scope>
    <source>
        <strain evidence="11 12">CBA3103</strain>
    </source>
</reference>
<evidence type="ECO:0000256" key="8">
    <source>
        <dbReference type="ARBA" id="ARBA00051245"/>
    </source>
</evidence>
<feature type="region of interest" description="Disordered" evidence="9">
    <location>
        <begin position="249"/>
        <end position="281"/>
    </location>
</feature>
<dbReference type="EC" id="2.7.10.2" evidence="2"/>
<dbReference type="Proteomes" id="UP000386847">
    <property type="component" value="Chromosome"/>
</dbReference>
<dbReference type="GO" id="GO:0005524">
    <property type="term" value="F:ATP binding"/>
    <property type="evidence" value="ECO:0007669"/>
    <property type="project" value="UniProtKB-KW"/>
</dbReference>
<evidence type="ECO:0000256" key="7">
    <source>
        <dbReference type="ARBA" id="ARBA00023137"/>
    </source>
</evidence>
<feature type="compositionally biased region" description="Basic and acidic residues" evidence="9">
    <location>
        <begin position="260"/>
        <end position="281"/>
    </location>
</feature>
<comment type="catalytic activity">
    <reaction evidence="8">
        <text>L-tyrosyl-[protein] + ATP = O-phospho-L-tyrosyl-[protein] + ADP + H(+)</text>
        <dbReference type="Rhea" id="RHEA:10596"/>
        <dbReference type="Rhea" id="RHEA-COMP:10136"/>
        <dbReference type="Rhea" id="RHEA-COMP:20101"/>
        <dbReference type="ChEBI" id="CHEBI:15378"/>
        <dbReference type="ChEBI" id="CHEBI:30616"/>
        <dbReference type="ChEBI" id="CHEBI:46858"/>
        <dbReference type="ChEBI" id="CHEBI:61978"/>
        <dbReference type="ChEBI" id="CHEBI:456216"/>
        <dbReference type="EC" id="2.7.10.2"/>
    </reaction>
</comment>
<dbReference type="InterPro" id="IPR025669">
    <property type="entry name" value="AAA_dom"/>
</dbReference>
<dbReference type="Pfam" id="PF13614">
    <property type="entry name" value="AAA_31"/>
    <property type="match status" value="1"/>
</dbReference>
<keyword evidence="12" id="KW-1185">Reference proteome</keyword>
<dbReference type="InterPro" id="IPR027417">
    <property type="entry name" value="P-loop_NTPase"/>
</dbReference>
<keyword evidence="6" id="KW-0067">ATP-binding</keyword>
<name>A0A5Q2F9A3_9ACTN</name>
<protein>
    <recommendedName>
        <fullName evidence="2">non-specific protein-tyrosine kinase</fullName>
        <ecNumber evidence="2">2.7.10.2</ecNumber>
    </recommendedName>
</protein>
<dbReference type="GO" id="GO:0005886">
    <property type="term" value="C:plasma membrane"/>
    <property type="evidence" value="ECO:0007669"/>
    <property type="project" value="TreeGrafter"/>
</dbReference>
<evidence type="ECO:0000256" key="6">
    <source>
        <dbReference type="ARBA" id="ARBA00022840"/>
    </source>
</evidence>
<comment type="similarity">
    <text evidence="1">Belongs to the CpsD/CapB family.</text>
</comment>
<dbReference type="CDD" id="cd05387">
    <property type="entry name" value="BY-kinase"/>
    <property type="match status" value="1"/>
</dbReference>